<gene>
    <name evidence="2" type="ORF">METZ01_LOCUS60536</name>
</gene>
<dbReference type="EMBL" id="UINC01003597">
    <property type="protein sequence ID" value="SVA07682.1"/>
    <property type="molecule type" value="Genomic_DNA"/>
</dbReference>
<dbReference type="InterPro" id="IPR000297">
    <property type="entry name" value="PPIase_PpiC"/>
</dbReference>
<evidence type="ECO:0000313" key="2">
    <source>
        <dbReference type="EMBL" id="SVA07682.1"/>
    </source>
</evidence>
<organism evidence="2">
    <name type="scientific">marine metagenome</name>
    <dbReference type="NCBI Taxonomy" id="408172"/>
    <lineage>
        <taxon>unclassified sequences</taxon>
        <taxon>metagenomes</taxon>
        <taxon>ecological metagenomes</taxon>
    </lineage>
</organism>
<dbReference type="AlphaFoldDB" id="A0A381SUI4"/>
<sequence length="299" mass="31095">VRPPPLPSIFRRDLRPLAVALAGLLFVAACASESTLVSIGDTDLDRATVLEWIEVRGGVAAVDEVTIEAQLTADVLSELVTYEALVDILTEHGVVASEADLASSSDKLLEAGFDAASPAMERFSRWQAALDAVEAGVEGARAAYEANVHLFSHELCTSHILVSTEDAAAEVIGLLAAGSDFAELARQVSQDPGSGSQGGGLGCVPVGAFVPTFERATLGAIAAGVSLVGPVPSQFGYHVIRVDEVRPTDAVAFEDLGGRVVDVMLGIATMTREVSLDGRFGSWDPIMGRVSRPAAPSEG</sequence>
<evidence type="ECO:0000259" key="1">
    <source>
        <dbReference type="PROSITE" id="PS50198"/>
    </source>
</evidence>
<feature type="non-terminal residue" evidence="2">
    <location>
        <position position="1"/>
    </location>
</feature>
<dbReference type="PANTHER" id="PTHR47245">
    <property type="entry name" value="PEPTIDYLPROLYL ISOMERASE"/>
    <property type="match status" value="1"/>
</dbReference>
<dbReference type="InterPro" id="IPR050245">
    <property type="entry name" value="PrsA_foldase"/>
</dbReference>
<dbReference type="PROSITE" id="PS50198">
    <property type="entry name" value="PPIC_PPIASE_2"/>
    <property type="match status" value="1"/>
</dbReference>
<dbReference type="GO" id="GO:0003755">
    <property type="term" value="F:peptidyl-prolyl cis-trans isomerase activity"/>
    <property type="evidence" value="ECO:0007669"/>
    <property type="project" value="InterPro"/>
</dbReference>
<accession>A0A381SUI4</accession>
<dbReference type="Gene3D" id="3.10.50.40">
    <property type="match status" value="1"/>
</dbReference>
<dbReference type="PANTHER" id="PTHR47245:SF2">
    <property type="entry name" value="PEPTIDYL-PROLYL CIS-TRANS ISOMERASE HP_0175-RELATED"/>
    <property type="match status" value="1"/>
</dbReference>
<dbReference type="PROSITE" id="PS01096">
    <property type="entry name" value="PPIC_PPIASE_1"/>
    <property type="match status" value="1"/>
</dbReference>
<feature type="domain" description="PpiC" evidence="1">
    <location>
        <begin position="152"/>
        <end position="244"/>
    </location>
</feature>
<dbReference type="InterPro" id="IPR046357">
    <property type="entry name" value="PPIase_dom_sf"/>
</dbReference>
<dbReference type="InterPro" id="IPR023058">
    <property type="entry name" value="PPIase_PpiC_CS"/>
</dbReference>
<dbReference type="SUPFAM" id="SSF54534">
    <property type="entry name" value="FKBP-like"/>
    <property type="match status" value="1"/>
</dbReference>
<dbReference type="Pfam" id="PF13616">
    <property type="entry name" value="Rotamase_3"/>
    <property type="match status" value="1"/>
</dbReference>
<protein>
    <recommendedName>
        <fullName evidence="1">PpiC domain-containing protein</fullName>
    </recommendedName>
</protein>
<proteinExistence type="predicted"/>
<name>A0A381SUI4_9ZZZZ</name>
<reference evidence="2" key="1">
    <citation type="submission" date="2018-05" db="EMBL/GenBank/DDBJ databases">
        <authorList>
            <person name="Lanie J.A."/>
            <person name="Ng W.-L."/>
            <person name="Kazmierczak K.M."/>
            <person name="Andrzejewski T.M."/>
            <person name="Davidsen T.M."/>
            <person name="Wayne K.J."/>
            <person name="Tettelin H."/>
            <person name="Glass J.I."/>
            <person name="Rusch D."/>
            <person name="Podicherti R."/>
            <person name="Tsui H.-C.T."/>
            <person name="Winkler M.E."/>
        </authorList>
    </citation>
    <scope>NUCLEOTIDE SEQUENCE</scope>
</reference>